<dbReference type="Pfam" id="PF00226">
    <property type="entry name" value="DnaJ"/>
    <property type="match status" value="1"/>
</dbReference>
<evidence type="ECO:0000259" key="2">
    <source>
        <dbReference type="PROSITE" id="PS50076"/>
    </source>
</evidence>
<dbReference type="SMART" id="SM00271">
    <property type="entry name" value="DnaJ"/>
    <property type="match status" value="1"/>
</dbReference>
<accession>A0ABQ7XZK3</accession>
<dbReference type="PANTHER" id="PTHR45089">
    <property type="entry name" value="DNAJ HEAT SHOCK AMINO-TERMINAL DOMAIN PROTEIN-RELATED"/>
    <property type="match status" value="1"/>
</dbReference>
<feature type="region of interest" description="Disordered" evidence="1">
    <location>
        <begin position="953"/>
        <end position="984"/>
    </location>
</feature>
<feature type="compositionally biased region" description="Polar residues" evidence="1">
    <location>
        <begin position="44"/>
        <end position="54"/>
    </location>
</feature>
<feature type="region of interest" description="Disordered" evidence="1">
    <location>
        <begin position="911"/>
        <end position="933"/>
    </location>
</feature>
<dbReference type="CDD" id="cd06257">
    <property type="entry name" value="DnaJ"/>
    <property type="match status" value="1"/>
</dbReference>
<dbReference type="PANTHER" id="PTHR45089:SF56">
    <property type="entry name" value="DUF3444 DOMAIN-CONTAINING PROTEIN"/>
    <property type="match status" value="1"/>
</dbReference>
<evidence type="ECO:0000313" key="4">
    <source>
        <dbReference type="Proteomes" id="UP000824890"/>
    </source>
</evidence>
<comment type="caution">
    <text evidence="3">The sequence shown here is derived from an EMBL/GenBank/DDBJ whole genome shotgun (WGS) entry which is preliminary data.</text>
</comment>
<feature type="region of interest" description="Disordered" evidence="1">
    <location>
        <begin position="29"/>
        <end position="78"/>
    </location>
</feature>
<protein>
    <recommendedName>
        <fullName evidence="2">J domain-containing protein</fullName>
    </recommendedName>
</protein>
<dbReference type="Pfam" id="PF11926">
    <property type="entry name" value="DUF3444"/>
    <property type="match status" value="10"/>
</dbReference>
<dbReference type="Gene3D" id="1.10.287.110">
    <property type="entry name" value="DnaJ domain"/>
    <property type="match status" value="1"/>
</dbReference>
<dbReference type="InterPro" id="IPR024593">
    <property type="entry name" value="DUF3444"/>
</dbReference>
<dbReference type="InterPro" id="IPR001623">
    <property type="entry name" value="DnaJ_domain"/>
</dbReference>
<dbReference type="PROSITE" id="PS50076">
    <property type="entry name" value="DNAJ_2"/>
    <property type="match status" value="1"/>
</dbReference>
<dbReference type="InterPro" id="IPR036869">
    <property type="entry name" value="J_dom_sf"/>
</dbReference>
<reference evidence="3 4" key="1">
    <citation type="submission" date="2021-05" db="EMBL/GenBank/DDBJ databases">
        <title>Genome Assembly of Synthetic Allotetraploid Brassica napus Reveals Homoeologous Exchanges between Subgenomes.</title>
        <authorList>
            <person name="Davis J.T."/>
        </authorList>
    </citation>
    <scope>NUCLEOTIDE SEQUENCE [LARGE SCALE GENOMIC DNA]</scope>
    <source>
        <strain evidence="4">cv. Da-Ae</strain>
        <tissue evidence="3">Seedling</tissue>
    </source>
</reference>
<feature type="region of interest" description="Disordered" evidence="1">
    <location>
        <begin position="1653"/>
        <end position="1768"/>
    </location>
</feature>
<organism evidence="3 4">
    <name type="scientific">Brassica napus</name>
    <name type="common">Rape</name>
    <dbReference type="NCBI Taxonomy" id="3708"/>
    <lineage>
        <taxon>Eukaryota</taxon>
        <taxon>Viridiplantae</taxon>
        <taxon>Streptophyta</taxon>
        <taxon>Embryophyta</taxon>
        <taxon>Tracheophyta</taxon>
        <taxon>Spermatophyta</taxon>
        <taxon>Magnoliopsida</taxon>
        <taxon>eudicotyledons</taxon>
        <taxon>Gunneridae</taxon>
        <taxon>Pentapetalae</taxon>
        <taxon>rosids</taxon>
        <taxon>malvids</taxon>
        <taxon>Brassicales</taxon>
        <taxon>Brassicaceae</taxon>
        <taxon>Brassiceae</taxon>
        <taxon>Brassica</taxon>
    </lineage>
</organism>
<keyword evidence="4" id="KW-1185">Reference proteome</keyword>
<feature type="compositionally biased region" description="Low complexity" evidence="1">
    <location>
        <begin position="1758"/>
        <end position="1768"/>
    </location>
</feature>
<feature type="compositionally biased region" description="Polar residues" evidence="1">
    <location>
        <begin position="917"/>
        <end position="933"/>
    </location>
</feature>
<evidence type="ECO:0000256" key="1">
    <source>
        <dbReference type="SAM" id="MobiDB-lite"/>
    </source>
</evidence>
<name>A0ABQ7XZK3_BRANA</name>
<gene>
    <name evidence="3" type="ORF">HID58_088764</name>
</gene>
<dbReference type="SUPFAM" id="SSF46565">
    <property type="entry name" value="Chaperone J-domain"/>
    <property type="match status" value="1"/>
</dbReference>
<dbReference type="PRINTS" id="PR00625">
    <property type="entry name" value="JDOMAIN"/>
</dbReference>
<proteinExistence type="predicted"/>
<feature type="domain" description="J" evidence="2">
    <location>
        <begin position="1480"/>
        <end position="1544"/>
    </location>
</feature>
<feature type="compositionally biased region" description="Acidic residues" evidence="1">
    <location>
        <begin position="1706"/>
        <end position="1717"/>
    </location>
</feature>
<evidence type="ECO:0000313" key="3">
    <source>
        <dbReference type="EMBL" id="KAH0860503.1"/>
    </source>
</evidence>
<sequence length="2259" mass="255793">MSEESIAYSSLKPDQAEIIMDEPLKAKSAMEKTNLDGAPELAHHNQTFSSATNTGEKRKREGFASGERGIGDSSETKEVIIVGSLGKKEAREEPERSKHDSTFNDFDKLREESKFAVGQTWALYDDKVDGMPRLYAQITIVSVPGFCLSVTWPEPDPDPEEEIQGEGSSAGTFSVYPKEGETWAIFKAHITSLSSYQNHEWSAHPDSHYKYKYAFVEILSEDDAHPRVPIGFLHKAKGFSGVFCRFNKEVDMSYIKRSCTMQFSHRVPSFKTTGIEAEGASRRGAYELDPAALPENIKEIDVPLHLLDESSPTVSNHEEEEDSTHSQCVYFASKGITFQTGQIWSFCSGDDDLPRQYGKIQKVTFVQAFEQDPVVKLHISRLKATSNKGVIPWSDKEMPIGCGNFMARKFLEIFTDLDVNWSNDLEAVDLKSQTYDLVEVLDDKLDYKVLLLAPGGGFKSASFGSVYVAATEHWIDGADVRFTIPKCEMLRFSHQTSPVLSCVVSVGEKRKRNEHGEDFDGLKFNDFEKLGKQVNFSVGHTWALDDKVDGMPRLYARIRKVSAPSFGVRITYLEADPDDEKQIQWLEEDLPVYAGQFKLGKHQNTKDLSIFSHAIRCMEGSNTGHLTGSLRKGETWALFKNWDINWSSEPASHRSYEYEFVEILSDYADKAGVYVAFLHKAKGFASVFFRMGTGHARILPHSLYQFSHSVPSIRLTGTEARGVPKDAYELDQAALPKTIQEIMVPSESNIAFVLWLKATPLPVDVTEWELKRMLVGCGTFYARKALEIISASQISQQVMPQISMDGTEYTILPKIGEVWVIYRHWCYDLDIEDLEFGFKEYDVVEILDDTLDYKVLLLELQSVNGTLEKELVFLSVLVMDSTVNELLRWNKSAPNHHVRSDLVSSTRENQQEKAQAFSLQQQENVPSNNSGTQCCGNESLSCAASVGDKRKRNEYDASRSVEHNNRRRSDANIDAERGEESVQKENYECADPMFNDFEKLRADANFAVGQTWALFDTLDGMPRLYAQIRKVSAPSFGLRITYLEPDPDDEKQIQWCEEDLPVSTGKFRLGKNENTKDCSIFSHLIQCSEGSNTGRHFTISPRKGETWALFKNWDINWSSEPDSHRKYEYEFVEILSDYTDETGVFVSYLHKAKGFASVFFRLGTGPADIFRINTLYRFSHMVPSFRLTGTEAKGVPKDAYELDQAALPKTIQEVMVPSESNSKPKRQDIYFASKGKVFQTGQIWSFCSGYDDLPLYYGKIQKITFTQAFKQEPVFKLHIGRLKATTPFPKDVVEWRDRGMPVGCGTFYARKALEIITPSQVSHQVIPQVSLDGNEYTILPKIGEVWAIYRYWSVHIDVEDLEFGLYDIVEVLDDSLEDYKVQMLVQESFLDDDENYNRYFKGATEYVDNEVEGVSMSNKDEALRAKGLAEDWMSKSDFPTARRVAVKAQKMDETLENIAHMIMVCDVHCAAQEKSGDETDWYKILQVEYNADDNAIKKQYRKFALHLHPDKNKLPGAEAAFKMIGEAQRVLLDKDKRRVHDMKRKPFKRHAPGVPSYQQHAPPPRPFYTAPVFNAARSSFTNQAKPQAQAPQPTGFSESRTFWACCAFCHIKHECVKEFLHKQVICPSCGKLSVAFQTAFQAPPAQPTFSFYQQSKAPAQEAAAHKQQPESSVRVAPRKEASKAKSSGSSAEHINGNGKRKKIVESDDSEGSFECEEVAATGGQRSGRSVRSKQKVLYEETLPNGRNRKEKAKDDQVGSSRGSRASSGMASDMEILQCADPDFTNFDKLREESCFKAGQIWAMYDDKDKMPRYYANIRKVIRKPNFTLKITWLEHKPDDERAKGWARGKLPVSVGKYQLVGDDNASETPSFSHLISPTVRGSKDIVCVYPMMGETWALFKNWDINWPSSGGLGHEYKYEFVEILSQYAEGLPITVAFLRKVKGFASVFHRVSAAAFQIPPHELLRFSHSIPSTKLTGKERSGVPVGSYELDTAALPQMIEEGGEEAVPVVRSNQVRHHRSPPPSSEPDCVVIPNFEFHDFTAERSEGKFTAGQIWSLNCKEEGLPKYYAKIQKVEWRPVFKLQINKLELDSLPENVTQWRDKRMPVTCGRFTLKEGQQRETLTKVNGFSHQIKAQQESSNKNKYTILPKTGDIWAMYKNWSDAIKVTSLKKCAYEVVEVLDDDESHIEVMMLERVEGFTSVFKEKVEGGVDVRKTIPRCELLRFSHYVPAFRLTGERGGAVRGYVELDCTALSRNLLRS</sequence>
<dbReference type="Proteomes" id="UP000824890">
    <property type="component" value="Unassembled WGS sequence"/>
</dbReference>
<dbReference type="EMBL" id="JAGKQM010000019">
    <property type="protein sequence ID" value="KAH0860503.1"/>
    <property type="molecule type" value="Genomic_DNA"/>
</dbReference>